<feature type="transmembrane region" description="Helical" evidence="1">
    <location>
        <begin position="12"/>
        <end position="31"/>
    </location>
</feature>
<reference evidence="2" key="1">
    <citation type="journal article" date="2015" name="Nature">
        <title>Complex archaea that bridge the gap between prokaryotes and eukaryotes.</title>
        <authorList>
            <person name="Spang A."/>
            <person name="Saw J.H."/>
            <person name="Jorgensen S.L."/>
            <person name="Zaremba-Niedzwiedzka K."/>
            <person name="Martijn J."/>
            <person name="Lind A.E."/>
            <person name="van Eijk R."/>
            <person name="Schleper C."/>
            <person name="Guy L."/>
            <person name="Ettema T.J."/>
        </authorList>
    </citation>
    <scope>NUCLEOTIDE SEQUENCE</scope>
</reference>
<comment type="caution">
    <text evidence="2">The sequence shown here is derived from an EMBL/GenBank/DDBJ whole genome shotgun (WGS) entry which is preliminary data.</text>
</comment>
<dbReference type="EMBL" id="LAZR01043159">
    <property type="protein sequence ID" value="KKL07752.1"/>
    <property type="molecule type" value="Genomic_DNA"/>
</dbReference>
<organism evidence="2">
    <name type="scientific">marine sediment metagenome</name>
    <dbReference type="NCBI Taxonomy" id="412755"/>
    <lineage>
        <taxon>unclassified sequences</taxon>
        <taxon>metagenomes</taxon>
        <taxon>ecological metagenomes</taxon>
    </lineage>
</organism>
<evidence type="ECO:0000313" key="2">
    <source>
        <dbReference type="EMBL" id="KKL07752.1"/>
    </source>
</evidence>
<dbReference type="AlphaFoldDB" id="A0A0F9B1X3"/>
<sequence length="36" mass="4164">MKETKQKLTWFFIGFGVGALVVSIIGFFIIFPDLYH</sequence>
<accession>A0A0F9B1X3</accession>
<name>A0A0F9B1X3_9ZZZZ</name>
<protein>
    <submittedName>
        <fullName evidence="2">Uncharacterized protein</fullName>
    </submittedName>
</protein>
<proteinExistence type="predicted"/>
<keyword evidence="1" id="KW-0472">Membrane</keyword>
<evidence type="ECO:0000256" key="1">
    <source>
        <dbReference type="SAM" id="Phobius"/>
    </source>
</evidence>
<keyword evidence="1" id="KW-1133">Transmembrane helix</keyword>
<keyword evidence="1" id="KW-0812">Transmembrane</keyword>
<gene>
    <name evidence="2" type="ORF">LCGC14_2582880</name>
</gene>